<protein>
    <submittedName>
        <fullName evidence="2">Uncharacterized protein</fullName>
    </submittedName>
</protein>
<keyword evidence="4" id="KW-1185">Reference proteome</keyword>
<sequence>MTEESKRAGTRQWVGLAVLVLPLTFPGNGNESCAMLRELRSLGRDRR</sequence>
<dbReference type="AlphaFoldDB" id="A0A1I5FNB4"/>
<reference evidence="2 3" key="1">
    <citation type="submission" date="2016-10" db="EMBL/GenBank/DDBJ databases">
        <authorList>
            <person name="de Groot N.N."/>
        </authorList>
    </citation>
    <scope>NUCLEOTIDE SEQUENCE [LARGE SCALE GENOMIC DNA]</scope>
    <source>
        <strain evidence="2 3">CPCC 201259</strain>
    </source>
</reference>
<evidence type="ECO:0000313" key="2">
    <source>
        <dbReference type="EMBL" id="SFO25222.1"/>
    </source>
</evidence>
<name>A0A1I5FNB4_9PSEU</name>
<evidence type="ECO:0000313" key="1">
    <source>
        <dbReference type="EMBL" id="RKT82242.1"/>
    </source>
</evidence>
<reference evidence="1 4" key="2">
    <citation type="submission" date="2018-10" db="EMBL/GenBank/DDBJ databases">
        <title>Sequencing the genomes of 1000 actinobacteria strains.</title>
        <authorList>
            <person name="Klenk H.-P."/>
        </authorList>
    </citation>
    <scope>NUCLEOTIDE SEQUENCE [LARGE SCALE GENOMIC DNA]</scope>
    <source>
        <strain evidence="1 4">DSM 45119</strain>
    </source>
</reference>
<dbReference type="STRING" id="455193.SAMN05421805_111160"/>
<dbReference type="EMBL" id="RBXX01000002">
    <property type="protein sequence ID" value="RKT82242.1"/>
    <property type="molecule type" value="Genomic_DNA"/>
</dbReference>
<dbReference type="EMBL" id="FOUP01000011">
    <property type="protein sequence ID" value="SFO25222.1"/>
    <property type="molecule type" value="Genomic_DNA"/>
</dbReference>
<gene>
    <name evidence="1" type="ORF">ATL45_0487</name>
    <name evidence="2" type="ORF">SAMN05421805_111160</name>
</gene>
<dbReference type="Proteomes" id="UP000199398">
    <property type="component" value="Unassembled WGS sequence"/>
</dbReference>
<evidence type="ECO:0000313" key="4">
    <source>
        <dbReference type="Proteomes" id="UP000270697"/>
    </source>
</evidence>
<dbReference type="Proteomes" id="UP000270697">
    <property type="component" value="Unassembled WGS sequence"/>
</dbReference>
<organism evidence="2 3">
    <name type="scientific">Saccharopolyspora antimicrobica</name>
    <dbReference type="NCBI Taxonomy" id="455193"/>
    <lineage>
        <taxon>Bacteria</taxon>
        <taxon>Bacillati</taxon>
        <taxon>Actinomycetota</taxon>
        <taxon>Actinomycetes</taxon>
        <taxon>Pseudonocardiales</taxon>
        <taxon>Pseudonocardiaceae</taxon>
        <taxon>Saccharopolyspora</taxon>
    </lineage>
</organism>
<evidence type="ECO:0000313" key="3">
    <source>
        <dbReference type="Proteomes" id="UP000199398"/>
    </source>
</evidence>
<proteinExistence type="predicted"/>
<accession>A0A1I5FNB4</accession>